<dbReference type="STRING" id="258594.RPA1089"/>
<proteinExistence type="predicted"/>
<dbReference type="AlphaFoldDB" id="Q6NAU1"/>
<sequence length="86" mass="9416">MSNRFRIASLVYMMTNAVLFGIGMVAILTIPALSQNAMAWVPAMVVASFVIAAPIAWLIAPRLRARYWRHRDGDVISGPSTATENP</sequence>
<feature type="transmembrane region" description="Helical" evidence="1">
    <location>
        <begin position="12"/>
        <end position="33"/>
    </location>
</feature>
<evidence type="ECO:0000313" key="2">
    <source>
        <dbReference type="EMBL" id="CAE26532.1"/>
    </source>
</evidence>
<dbReference type="eggNOG" id="ENOG5033B97">
    <property type="taxonomic scope" value="Bacteria"/>
</dbReference>
<name>Q6NAU1_RHOPA</name>
<dbReference type="EMBL" id="CP116810">
    <property type="protein sequence ID" value="WCL91221.1"/>
    <property type="molecule type" value="Genomic_DNA"/>
</dbReference>
<keyword evidence="1" id="KW-1133">Transmembrane helix</keyword>
<dbReference type="HOGENOM" id="CLU_181472_0_0_5"/>
<accession>Q6NAU1</accession>
<dbReference type="EMBL" id="BX572596">
    <property type="protein sequence ID" value="CAE26532.1"/>
    <property type="molecule type" value="Genomic_DNA"/>
</dbReference>
<keyword evidence="1" id="KW-0812">Transmembrane</keyword>
<evidence type="ECO:0000313" key="3">
    <source>
        <dbReference type="EMBL" id="WCL91221.1"/>
    </source>
</evidence>
<dbReference type="PhylomeDB" id="Q6NAU1"/>
<evidence type="ECO:0000256" key="1">
    <source>
        <dbReference type="SAM" id="Phobius"/>
    </source>
</evidence>
<reference evidence="2 4" key="2">
    <citation type="journal article" date="2004" name="Nat. Biotechnol.">
        <title>Complete genome sequence of the metabolically versatile photosynthetic bacterium Rhodopseudomonas palustris.</title>
        <authorList>
            <person name="Larimer F.W."/>
            <person name="Chain P."/>
            <person name="Hauser L."/>
            <person name="Lamerdin J."/>
            <person name="Malfatti S."/>
            <person name="Do L."/>
            <person name="Land M.L."/>
            <person name="Pelletier D.A."/>
            <person name="Beatty J.T."/>
            <person name="Lang A.S."/>
            <person name="Tabita F.R."/>
            <person name="Gibson J.L."/>
            <person name="Hanson T.E."/>
            <person name="Bobst C."/>
            <person name="Torres J.L."/>
            <person name="Peres C."/>
            <person name="Harrison F.H."/>
            <person name="Gibson J."/>
            <person name="Harwood C.S."/>
        </authorList>
    </citation>
    <scope>NUCLEOTIDE SEQUENCE [LARGE SCALE GENOMIC DNA]</scope>
    <source>
        <strain evidence="4">ATCC BAA-98 / CGA009</strain>
        <strain evidence="2">CGA009</strain>
    </source>
</reference>
<dbReference type="GeneID" id="66892110"/>
<gene>
    <name evidence="2" type="ordered locus">RPA1089</name>
    <name evidence="3" type="ORF">TX73_005600</name>
</gene>
<dbReference type="RefSeq" id="WP_011156653.1">
    <property type="nucleotide sequence ID" value="NZ_CP116810.1"/>
</dbReference>
<protein>
    <recommendedName>
        <fullName evidence="5">DUF2798 domain-containing protein</fullName>
    </recommendedName>
</protein>
<organism evidence="2">
    <name type="scientific">Rhodopseudomonas palustris (strain ATCC BAA-98 / CGA009)</name>
    <dbReference type="NCBI Taxonomy" id="258594"/>
    <lineage>
        <taxon>Bacteria</taxon>
        <taxon>Pseudomonadati</taxon>
        <taxon>Pseudomonadota</taxon>
        <taxon>Alphaproteobacteria</taxon>
        <taxon>Hyphomicrobiales</taxon>
        <taxon>Nitrobacteraceae</taxon>
        <taxon>Rhodopseudomonas</taxon>
    </lineage>
</organism>
<evidence type="ECO:0008006" key="5">
    <source>
        <dbReference type="Google" id="ProtNLM"/>
    </source>
</evidence>
<keyword evidence="1" id="KW-0472">Membrane</keyword>
<keyword evidence="4" id="KW-1185">Reference proteome</keyword>
<feature type="transmembrane region" description="Helical" evidence="1">
    <location>
        <begin position="39"/>
        <end position="60"/>
    </location>
</feature>
<dbReference type="Proteomes" id="UP000001426">
    <property type="component" value="Chromosome"/>
</dbReference>
<dbReference type="KEGG" id="rpa:TX73_005600"/>
<reference evidence="3" key="1">
    <citation type="submission" date="2003-07" db="EMBL/GenBank/DDBJ databases">
        <authorList>
            <consortium name="Rhodopseudomonas genome consortium"/>
            <person name="Larimer F."/>
            <person name="Harwood C."/>
        </authorList>
    </citation>
    <scope>NUCLEOTIDE SEQUENCE</scope>
    <source>
        <strain evidence="3">CGA009</strain>
    </source>
</reference>
<reference evidence="3" key="3">
    <citation type="submission" date="2022-12" db="EMBL/GenBank/DDBJ databases">
        <title>Complete genome sequence of Rhodopseudomonas palustris CGA0092 and corrections to the R. palustris CGA009 genome sequence.</title>
        <authorList>
            <person name="Mazny B.R."/>
            <person name="Sheff O.F."/>
            <person name="LaSarre B."/>
            <person name="McKinlay A."/>
            <person name="McKinlay J.B."/>
        </authorList>
    </citation>
    <scope>NUCLEOTIDE SEQUENCE</scope>
    <source>
        <strain evidence="3">CGA009</strain>
    </source>
</reference>
<evidence type="ECO:0000313" key="4">
    <source>
        <dbReference type="Proteomes" id="UP000001426"/>
    </source>
</evidence>